<evidence type="ECO:0000256" key="4">
    <source>
        <dbReference type="ARBA" id="ARBA00023317"/>
    </source>
</evidence>
<dbReference type="Gene3D" id="3.40.50.970">
    <property type="match status" value="1"/>
</dbReference>
<dbReference type="CDD" id="cd07034">
    <property type="entry name" value="TPP_PYR_PFOR_IOR-alpha_like"/>
    <property type="match status" value="1"/>
</dbReference>
<evidence type="ECO:0000313" key="15">
    <source>
        <dbReference type="Proteomes" id="UP000033072"/>
    </source>
</evidence>
<dbReference type="EC" id="1.2.7.11" evidence="2"/>
<organism evidence="14 15">
    <name type="scientific">Methanosarcina lacustris Z-7289</name>
    <dbReference type="NCBI Taxonomy" id="1434111"/>
    <lineage>
        <taxon>Archaea</taxon>
        <taxon>Methanobacteriati</taxon>
        <taxon>Methanobacteriota</taxon>
        <taxon>Stenosarchaea group</taxon>
        <taxon>Methanomicrobia</taxon>
        <taxon>Methanosarcinales</taxon>
        <taxon>Methanosarcinaceae</taxon>
        <taxon>Methanosarcina</taxon>
    </lineage>
</organism>
<reference evidence="14 15" key="1">
    <citation type="submission" date="2014-07" db="EMBL/GenBank/DDBJ databases">
        <title>Methanogenic archaea and the global carbon cycle.</title>
        <authorList>
            <person name="Henriksen J.R."/>
            <person name="Luke J."/>
            <person name="Reinhart S."/>
            <person name="Benedict M.N."/>
            <person name="Youngblut N.D."/>
            <person name="Metcalf M.E."/>
            <person name="Whitaker R.J."/>
            <person name="Metcalf W.W."/>
        </authorList>
    </citation>
    <scope>NUCLEOTIDE SEQUENCE [LARGE SCALE GENOMIC DNA]</scope>
    <source>
        <strain evidence="14 15">Z-7289</strain>
    </source>
</reference>
<gene>
    <name evidence="14" type="ORF">MSLAZ_2111</name>
</gene>
<dbReference type="PATRIC" id="fig|1434111.4.peg.2799"/>
<dbReference type="PANTHER" id="PTHR32154:SF20">
    <property type="entry name" value="2-OXOGLUTARATE OXIDOREDUCTASE SUBUNIT KORA"/>
    <property type="match status" value="1"/>
</dbReference>
<dbReference type="KEGG" id="mls:MSLAZ_2111"/>
<dbReference type="STRING" id="1434111.MSLAZ_2111"/>
<dbReference type="HOGENOM" id="CLU_017038_1_0_2"/>
<evidence type="ECO:0000259" key="12">
    <source>
        <dbReference type="Pfam" id="PF01558"/>
    </source>
</evidence>
<dbReference type="RefSeq" id="WP_048126828.1">
    <property type="nucleotide sequence ID" value="NZ_CP009515.1"/>
</dbReference>
<dbReference type="FunFam" id="3.40.50.920:FF:000009">
    <property type="entry name" value="2-oxoglutarate ferredoxin oxidoreductase subunit alpha"/>
    <property type="match status" value="1"/>
</dbReference>
<comment type="catalytic activity">
    <reaction evidence="6">
        <text>2 oxidized [2Fe-2S]-[ferredoxin] + 2-oxoglutarate + CoA = succinyl-CoA + 2 reduced [2Fe-2S]-[ferredoxin] + CO2 + H(+)</text>
        <dbReference type="Rhea" id="RHEA:17297"/>
        <dbReference type="Rhea" id="RHEA-COMP:10000"/>
        <dbReference type="Rhea" id="RHEA-COMP:10001"/>
        <dbReference type="ChEBI" id="CHEBI:15378"/>
        <dbReference type="ChEBI" id="CHEBI:16526"/>
        <dbReference type="ChEBI" id="CHEBI:16810"/>
        <dbReference type="ChEBI" id="CHEBI:33737"/>
        <dbReference type="ChEBI" id="CHEBI:33738"/>
        <dbReference type="ChEBI" id="CHEBI:57287"/>
        <dbReference type="ChEBI" id="CHEBI:57292"/>
        <dbReference type="EC" id="1.2.7.3"/>
    </reaction>
</comment>
<dbReference type="SUPFAM" id="SSF52518">
    <property type="entry name" value="Thiamin diphosphate-binding fold (THDP-binding)"/>
    <property type="match status" value="1"/>
</dbReference>
<feature type="domain" description="Pyruvate/ketoisovalerate oxidoreductase catalytic" evidence="12">
    <location>
        <begin position="16"/>
        <end position="177"/>
    </location>
</feature>
<dbReference type="GO" id="GO:0019164">
    <property type="term" value="F:pyruvate synthase activity"/>
    <property type="evidence" value="ECO:0007669"/>
    <property type="project" value="UniProtKB-ARBA"/>
</dbReference>
<dbReference type="Gene3D" id="3.40.920.10">
    <property type="entry name" value="Pyruvate-ferredoxin oxidoreductase, PFOR, domain III"/>
    <property type="match status" value="1"/>
</dbReference>
<dbReference type="OrthoDB" id="31112at2157"/>
<dbReference type="FunFam" id="3.40.920.10:FF:000003">
    <property type="entry name" value="Pyruvate ferredoxin oxidoreductase, alpha subunit"/>
    <property type="match status" value="1"/>
</dbReference>
<protein>
    <recommendedName>
        <fullName evidence="9">2-oxoglutarate synthase subunit KorA</fullName>
        <ecNumber evidence="2">1.2.7.11</ecNumber>
        <ecNumber evidence="8">1.2.7.3</ecNumber>
    </recommendedName>
    <alternativeName>
        <fullName evidence="11">2-ketoglutarate oxidoreductase alpha chain</fullName>
    </alternativeName>
    <alternativeName>
        <fullName evidence="10">2-oxoglutarate-ferredoxin oxidoreductase subunit alpha</fullName>
    </alternativeName>
</protein>
<dbReference type="SUPFAM" id="SSF52922">
    <property type="entry name" value="TK C-terminal domain-like"/>
    <property type="match status" value="1"/>
</dbReference>
<dbReference type="Pfam" id="PF01558">
    <property type="entry name" value="POR"/>
    <property type="match status" value="1"/>
</dbReference>
<name>A0A0E3S7H7_9EURY</name>
<dbReference type="AlphaFoldDB" id="A0A0E3S7H7"/>
<evidence type="ECO:0000256" key="3">
    <source>
        <dbReference type="ARBA" id="ARBA00023002"/>
    </source>
</evidence>
<dbReference type="InterPro" id="IPR022367">
    <property type="entry name" value="2-oxoacid/accept_OxRdtase_asu"/>
</dbReference>
<evidence type="ECO:0000259" key="13">
    <source>
        <dbReference type="Pfam" id="PF01855"/>
    </source>
</evidence>
<keyword evidence="3 14" id="KW-0560">Oxidoreductase</keyword>
<evidence type="ECO:0000256" key="11">
    <source>
        <dbReference type="ARBA" id="ARBA00079587"/>
    </source>
</evidence>
<dbReference type="GO" id="GO:0018491">
    <property type="term" value="F:2-oxobutyrate synthase activity"/>
    <property type="evidence" value="ECO:0007669"/>
    <property type="project" value="UniProtKB-ARBA"/>
</dbReference>
<evidence type="ECO:0000256" key="5">
    <source>
        <dbReference type="ARBA" id="ARBA00048893"/>
    </source>
</evidence>
<proteinExistence type="predicted"/>
<dbReference type="InterPro" id="IPR002880">
    <property type="entry name" value="Pyrv_Fd/Flavodoxin_OxRdtase_N"/>
</dbReference>
<feature type="domain" description="Pyruvate flavodoxin/ferredoxin oxidoreductase pyrimidine binding" evidence="13">
    <location>
        <begin position="211"/>
        <end position="451"/>
    </location>
</feature>
<dbReference type="InterPro" id="IPR002869">
    <property type="entry name" value="Pyrv_flavodox_OxRed_cen"/>
</dbReference>
<comment type="subunit">
    <text evidence="1">Heterodimer composed of an alpha and a beta subunit.</text>
</comment>
<evidence type="ECO:0000256" key="9">
    <source>
        <dbReference type="ARBA" id="ARBA00071398"/>
    </source>
</evidence>
<dbReference type="GeneID" id="24806906"/>
<keyword evidence="15" id="KW-1185">Reference proteome</keyword>
<dbReference type="Pfam" id="PF01855">
    <property type="entry name" value="POR_N"/>
    <property type="match status" value="1"/>
</dbReference>
<dbReference type="NCBIfam" id="TIGR03710">
    <property type="entry name" value="OAFO_sf"/>
    <property type="match status" value="1"/>
</dbReference>
<evidence type="ECO:0000256" key="10">
    <source>
        <dbReference type="ARBA" id="ARBA00076968"/>
    </source>
</evidence>
<dbReference type="SUPFAM" id="SSF53323">
    <property type="entry name" value="Pyruvate-ferredoxin oxidoreductase, PFOR, domain III"/>
    <property type="match status" value="1"/>
</dbReference>
<evidence type="ECO:0000256" key="2">
    <source>
        <dbReference type="ARBA" id="ARBA00012691"/>
    </source>
</evidence>
<sequence>MEVKFLDYTLRIGGEAGQGLQTIGGALAKIFSRTGYHVFTHQDYMSRVRGGHNYYQVRFSDQKVSASRDMVDILLALDLNTVEIHKKSVRDDGFVLYDSETIKKKFEGPEFIDVPFKKIALDVGKSSIMANTVATGAVLGLLDLGLESLKEILKSTFKKKGDEIIEKNIACAKAGYDYVLSNCPRCEGVEIREPEGKKLMLIDGIQAIGMGALMSGCKFYSAYPMTPSTGILNYLASKAEEFGLVVEQAEDEISAINMAIGASFAGVRAMTGSSGGGFALMVEGLSLAGITETPLVIAEIQRPGPATGLPTRTEQADLLFILYAGHGEFPKVVFEPGTPEQAFYLTNRAFELAEKYQIPVFIQSDQYLGDTEWTFENFDLEHLIYNDYRLREKDLEGIEEYKRYKYSDTGISLLAVPGESGKHLVVADSDEHDEEGHIIEDAETRIKMVRKRLLKKMPLIKKEIEAPLLYGDPSPEIVLVGHGSTYGVIKEVVDILSKDRKIAMMHFSQIYPLSERDRFDYIELLENAKLAISIENNAMGQFAKFIRAETGFEFTHQILKYDGRPFTIENLKEEVDAYL</sequence>
<accession>A0A0E3S7H7</accession>
<evidence type="ECO:0000256" key="8">
    <source>
        <dbReference type="ARBA" id="ARBA00066947"/>
    </source>
</evidence>
<evidence type="ECO:0000313" key="14">
    <source>
        <dbReference type="EMBL" id="AKB75372.1"/>
    </source>
</evidence>
<dbReference type="InterPro" id="IPR029061">
    <property type="entry name" value="THDP-binding"/>
</dbReference>
<evidence type="ECO:0000256" key="7">
    <source>
        <dbReference type="ARBA" id="ARBA00064882"/>
    </source>
</evidence>
<dbReference type="InterPro" id="IPR009014">
    <property type="entry name" value="Transketo_C/PFOR_II"/>
</dbReference>
<dbReference type="EMBL" id="CP009515">
    <property type="protein sequence ID" value="AKB75372.1"/>
    <property type="molecule type" value="Genomic_DNA"/>
</dbReference>
<dbReference type="GO" id="GO:0006979">
    <property type="term" value="P:response to oxidative stress"/>
    <property type="evidence" value="ECO:0007669"/>
    <property type="project" value="TreeGrafter"/>
</dbReference>
<dbReference type="InterPro" id="IPR019752">
    <property type="entry name" value="Pyrv/ketoisovalerate_OxRed_cat"/>
</dbReference>
<dbReference type="PANTHER" id="PTHR32154">
    <property type="entry name" value="PYRUVATE-FLAVODOXIN OXIDOREDUCTASE-RELATED"/>
    <property type="match status" value="1"/>
</dbReference>
<dbReference type="GO" id="GO:0047553">
    <property type="term" value="F:2-oxoglutarate synthase activity"/>
    <property type="evidence" value="ECO:0007669"/>
    <property type="project" value="UniProtKB-EC"/>
</dbReference>
<evidence type="ECO:0000256" key="6">
    <source>
        <dbReference type="ARBA" id="ARBA00052359"/>
    </source>
</evidence>
<dbReference type="EC" id="1.2.7.3" evidence="8"/>
<dbReference type="InterPro" id="IPR050722">
    <property type="entry name" value="Pyruvate:ferred/Flavod_OxRd"/>
</dbReference>
<dbReference type="Proteomes" id="UP000033072">
    <property type="component" value="Chromosome"/>
</dbReference>
<comment type="catalytic activity">
    <reaction evidence="5">
        <text>a 2-oxocarboxylate + 2 oxidized [2Fe-2S]-[ferredoxin] + CoA = an acyl-CoA + 2 reduced [2Fe-2S]-[ferredoxin] + CO2 + H(+)</text>
        <dbReference type="Rhea" id="RHEA:42316"/>
        <dbReference type="Rhea" id="RHEA-COMP:10000"/>
        <dbReference type="Rhea" id="RHEA-COMP:10001"/>
        <dbReference type="ChEBI" id="CHEBI:15378"/>
        <dbReference type="ChEBI" id="CHEBI:16526"/>
        <dbReference type="ChEBI" id="CHEBI:33737"/>
        <dbReference type="ChEBI" id="CHEBI:33738"/>
        <dbReference type="ChEBI" id="CHEBI:35179"/>
        <dbReference type="ChEBI" id="CHEBI:57287"/>
        <dbReference type="ChEBI" id="CHEBI:58342"/>
        <dbReference type="EC" id="1.2.7.11"/>
    </reaction>
</comment>
<evidence type="ECO:0000256" key="1">
    <source>
        <dbReference type="ARBA" id="ARBA00011631"/>
    </source>
</evidence>
<dbReference type="FunFam" id="3.40.50.970:FF:000022">
    <property type="entry name" value="2-oxoglutarate ferredoxin oxidoreductase alpha subunit"/>
    <property type="match status" value="1"/>
</dbReference>
<comment type="subunit">
    <text evidence="7">Heterotetramer of the KorA, KorB, KorC and KorD subunits.</text>
</comment>
<keyword evidence="4" id="KW-0670">Pyruvate</keyword>
<dbReference type="Gene3D" id="3.40.50.920">
    <property type="match status" value="1"/>
</dbReference>